<dbReference type="GO" id="GO:0003677">
    <property type="term" value="F:DNA binding"/>
    <property type="evidence" value="ECO:0007669"/>
    <property type="project" value="UniProtKB-KW"/>
</dbReference>
<evidence type="ECO:0000256" key="3">
    <source>
        <dbReference type="ARBA" id="ARBA00023163"/>
    </source>
</evidence>
<proteinExistence type="predicted"/>
<dbReference type="Gene3D" id="3.30.450.80">
    <property type="entry name" value="Transcription factor LuxR-like, autoinducer-binding domain"/>
    <property type="match status" value="1"/>
</dbReference>
<gene>
    <name evidence="5" type="ORF">DMB90_08445</name>
</gene>
<organism evidence="5">
    <name type="scientific">Raoultella planticola</name>
    <name type="common">Klebsiella planticola</name>
    <dbReference type="NCBI Taxonomy" id="575"/>
    <lineage>
        <taxon>Bacteria</taxon>
        <taxon>Pseudomonadati</taxon>
        <taxon>Pseudomonadota</taxon>
        <taxon>Gammaproteobacteria</taxon>
        <taxon>Enterobacterales</taxon>
        <taxon>Enterobacteriaceae</taxon>
        <taxon>Klebsiella/Raoultella group</taxon>
        <taxon>Raoultella</taxon>
    </lineage>
</organism>
<dbReference type="EMBL" id="CP029752">
    <property type="protein sequence ID" value="QFG76587.1"/>
    <property type="molecule type" value="Genomic_DNA"/>
</dbReference>
<dbReference type="InterPro" id="IPR005143">
    <property type="entry name" value="TF_LuxR_autoind-bd_dom"/>
</dbReference>
<reference evidence="5" key="1">
    <citation type="submission" date="2018-05" db="EMBL/GenBank/DDBJ databases">
        <title>Bacterial isolates from healthy term breastfed infants carrying antibiotic resistance genes.</title>
        <authorList>
            <person name="Casaburi G."/>
        </authorList>
    </citation>
    <scope>NUCLEOTIDE SEQUENCE [LARGE SCALE GENOMIC DNA]</scope>
    <source>
        <strain evidence="5">7084_4</strain>
    </source>
</reference>
<keyword evidence="1" id="KW-0805">Transcription regulation</keyword>
<name>A0A5P6A9I0_RAOPL</name>
<protein>
    <recommendedName>
        <fullName evidence="4">Transcription factor LuxR-like autoinducer-binding domain-containing protein</fullName>
    </recommendedName>
</protein>
<sequence>MVGTLSPENYYQSDPIRRRAFSTGNTAVWSIGLRDRGQENWTYIEESADYGACRGVSIPVLVPMVTGHRFVSVMVSVISKPTVYGRHRCCMLSLRYLTEACGKAFFLAIYI</sequence>
<dbReference type="SUPFAM" id="SSF75516">
    <property type="entry name" value="Pheromone-binding domain of LuxR-like quorum-sensing transcription factors"/>
    <property type="match status" value="1"/>
</dbReference>
<keyword evidence="2" id="KW-0238">DNA-binding</keyword>
<keyword evidence="3" id="KW-0804">Transcription</keyword>
<feature type="domain" description="Transcription factor LuxR-like autoinducer-binding" evidence="4">
    <location>
        <begin position="7"/>
        <end position="65"/>
    </location>
</feature>
<evidence type="ECO:0000313" key="5">
    <source>
        <dbReference type="EMBL" id="QFG76587.1"/>
    </source>
</evidence>
<dbReference type="Pfam" id="PF03472">
    <property type="entry name" value="Autoind_bind"/>
    <property type="match status" value="1"/>
</dbReference>
<evidence type="ECO:0000256" key="2">
    <source>
        <dbReference type="ARBA" id="ARBA00023125"/>
    </source>
</evidence>
<dbReference type="InterPro" id="IPR036693">
    <property type="entry name" value="TF_LuxR_autoind-bd_dom_sf"/>
</dbReference>
<accession>A0A5P6A9I0</accession>
<dbReference type="AlphaFoldDB" id="A0A5P6A9I0"/>
<evidence type="ECO:0000256" key="1">
    <source>
        <dbReference type="ARBA" id="ARBA00023015"/>
    </source>
</evidence>
<evidence type="ECO:0000259" key="4">
    <source>
        <dbReference type="Pfam" id="PF03472"/>
    </source>
</evidence>